<dbReference type="InterPro" id="IPR013321">
    <property type="entry name" value="Arc_rbn_hlx_hlx"/>
</dbReference>
<evidence type="ECO:0000313" key="2">
    <source>
        <dbReference type="EMBL" id="GEP11127.1"/>
    </source>
</evidence>
<sequence length="116" mass="13320">MARDDPQMKLRMPVELRDRIADLAAESGRSMNAEIVVRLQKSITQDFGPAFDKQTEDFLARPNLTTEDLVNQIKFMADEHSKQVTNLVTRYQKAVGLNFVQISRQIRSKKTPNKKT</sequence>
<feature type="domain" description="Arc-like DNA binding" evidence="1">
    <location>
        <begin position="2"/>
        <end position="45"/>
    </location>
</feature>
<dbReference type="Proteomes" id="UP000321750">
    <property type="component" value="Unassembled WGS sequence"/>
</dbReference>
<dbReference type="RefSeq" id="WP_147047553.1">
    <property type="nucleotide sequence ID" value="NZ_BJZV01000015.1"/>
</dbReference>
<name>A0A512JMD5_9HYPH</name>
<reference evidence="2 3" key="1">
    <citation type="submission" date="2019-07" db="EMBL/GenBank/DDBJ databases">
        <title>Whole genome shotgun sequence of Methylobacterium gnaphalii NBRC 107716.</title>
        <authorList>
            <person name="Hosoyama A."/>
            <person name="Uohara A."/>
            <person name="Ohji S."/>
            <person name="Ichikawa N."/>
        </authorList>
    </citation>
    <scope>NUCLEOTIDE SEQUENCE [LARGE SCALE GENOMIC DNA]</scope>
    <source>
        <strain evidence="2 3">NBRC 107716</strain>
    </source>
</reference>
<dbReference type="AlphaFoldDB" id="A0A512JMD5"/>
<gene>
    <name evidence="2" type="ORF">MGN01_29720</name>
</gene>
<dbReference type="InterPro" id="IPR005569">
    <property type="entry name" value="Arc_DNA-bd_dom"/>
</dbReference>
<dbReference type="InterPro" id="IPR010985">
    <property type="entry name" value="Ribbon_hlx_hlx"/>
</dbReference>
<dbReference type="EMBL" id="BJZV01000015">
    <property type="protein sequence ID" value="GEP11127.1"/>
    <property type="molecule type" value="Genomic_DNA"/>
</dbReference>
<dbReference type="OrthoDB" id="6890552at2"/>
<dbReference type="GO" id="GO:0006355">
    <property type="term" value="P:regulation of DNA-templated transcription"/>
    <property type="evidence" value="ECO:0007669"/>
    <property type="project" value="InterPro"/>
</dbReference>
<dbReference type="Pfam" id="PF03869">
    <property type="entry name" value="Arc"/>
    <property type="match status" value="1"/>
</dbReference>
<keyword evidence="3" id="KW-1185">Reference proteome</keyword>
<organism evidence="2 3">
    <name type="scientific">Methylobacterium gnaphalii</name>
    <dbReference type="NCBI Taxonomy" id="1010610"/>
    <lineage>
        <taxon>Bacteria</taxon>
        <taxon>Pseudomonadati</taxon>
        <taxon>Pseudomonadota</taxon>
        <taxon>Alphaproteobacteria</taxon>
        <taxon>Hyphomicrobiales</taxon>
        <taxon>Methylobacteriaceae</taxon>
        <taxon>Methylobacterium</taxon>
    </lineage>
</organism>
<evidence type="ECO:0000313" key="3">
    <source>
        <dbReference type="Proteomes" id="UP000321750"/>
    </source>
</evidence>
<protein>
    <recommendedName>
        <fullName evidence="1">Arc-like DNA binding domain-containing protein</fullName>
    </recommendedName>
</protein>
<evidence type="ECO:0000259" key="1">
    <source>
        <dbReference type="Pfam" id="PF03869"/>
    </source>
</evidence>
<proteinExistence type="predicted"/>
<dbReference type="Gene3D" id="1.10.1220.10">
    <property type="entry name" value="Met repressor-like"/>
    <property type="match status" value="1"/>
</dbReference>
<comment type="caution">
    <text evidence="2">The sequence shown here is derived from an EMBL/GenBank/DDBJ whole genome shotgun (WGS) entry which is preliminary data.</text>
</comment>
<dbReference type="GO" id="GO:0003677">
    <property type="term" value="F:DNA binding"/>
    <property type="evidence" value="ECO:0007669"/>
    <property type="project" value="InterPro"/>
</dbReference>
<accession>A0A512JMD5</accession>
<dbReference type="SUPFAM" id="SSF47598">
    <property type="entry name" value="Ribbon-helix-helix"/>
    <property type="match status" value="1"/>
</dbReference>